<dbReference type="GeneID" id="94007545"/>
<dbReference type="Gene3D" id="1.10.10.10">
    <property type="entry name" value="Winged helix-like DNA-binding domain superfamily/Winged helix DNA-binding domain"/>
    <property type="match status" value="1"/>
</dbReference>
<evidence type="ECO:0000259" key="7">
    <source>
        <dbReference type="PROSITE" id="PS51755"/>
    </source>
</evidence>
<proteinExistence type="inferred from homology"/>
<dbReference type="InterPro" id="IPR005158">
    <property type="entry name" value="BTAD"/>
</dbReference>
<dbReference type="Pfam" id="PF00486">
    <property type="entry name" value="Trans_reg_C"/>
    <property type="match status" value="1"/>
</dbReference>
<evidence type="ECO:0000256" key="4">
    <source>
        <dbReference type="ARBA" id="ARBA00023125"/>
    </source>
</evidence>
<evidence type="ECO:0000256" key="5">
    <source>
        <dbReference type="ARBA" id="ARBA00023163"/>
    </source>
</evidence>
<dbReference type="InterPro" id="IPR011990">
    <property type="entry name" value="TPR-like_helical_dom_sf"/>
</dbReference>
<dbReference type="RefSeq" id="WP_043223706.1">
    <property type="nucleotide sequence ID" value="NZ_BNBS01000116.1"/>
</dbReference>
<dbReference type="PANTHER" id="PTHR35807">
    <property type="entry name" value="TRANSCRIPTIONAL REGULATOR REDD-RELATED"/>
    <property type="match status" value="1"/>
</dbReference>
<dbReference type="PROSITE" id="PS51755">
    <property type="entry name" value="OMPR_PHOB"/>
    <property type="match status" value="1"/>
</dbReference>
<dbReference type="CDD" id="cd15831">
    <property type="entry name" value="BTAD"/>
    <property type="match status" value="1"/>
</dbReference>
<evidence type="ECO:0000313" key="9">
    <source>
        <dbReference type="Proteomes" id="UP001052739"/>
    </source>
</evidence>
<evidence type="ECO:0000256" key="1">
    <source>
        <dbReference type="ARBA" id="ARBA00005820"/>
    </source>
</evidence>
<evidence type="ECO:0000313" key="8">
    <source>
        <dbReference type="EMBL" id="GHI22190.1"/>
    </source>
</evidence>
<protein>
    <recommendedName>
        <fullName evidence="7">OmpR/PhoB-type domain-containing protein</fullName>
    </recommendedName>
</protein>
<keyword evidence="4 6" id="KW-0238">DNA-binding</keyword>
<dbReference type="EMBL" id="BNDW01000019">
    <property type="protein sequence ID" value="GHI22190.1"/>
    <property type="molecule type" value="Genomic_DNA"/>
</dbReference>
<sequence>MDVRLLGALEATEGGSSLLPTAGKPRQVFGLLAVHPGQLVPVTALIEELWGDDPPRSAQSTLQTYVLHLRKLLGAALSGGPEAAKRVLATRYNGYLLDVPAETVDALTFERRSSRGRLAMEVGDWPQAARELSGALELWRGRALADVPIGSRLSVEVTRLEQSRLSVLEDRIESDLALGRHQALLGELAALTARHPLHERLCAQYMLALYRSGQQWRALEAFAVLRRVLVDELGVEPSPRLRELQRAVLDSSRELEGGLAPLLAAPAA</sequence>
<reference evidence="8" key="1">
    <citation type="submission" date="2024-05" db="EMBL/GenBank/DDBJ databases">
        <title>Whole genome shotgun sequence of Streptomyces hydrogenans NBRC 13475.</title>
        <authorList>
            <person name="Komaki H."/>
            <person name="Tamura T."/>
        </authorList>
    </citation>
    <scope>NUCLEOTIDE SEQUENCE</scope>
    <source>
        <strain evidence="8">NBRC 13475</strain>
    </source>
</reference>
<dbReference type="SMART" id="SM00862">
    <property type="entry name" value="Trans_reg_C"/>
    <property type="match status" value="1"/>
</dbReference>
<gene>
    <name evidence="8" type="ORF">Shyd_35610</name>
</gene>
<keyword evidence="9" id="KW-1185">Reference proteome</keyword>
<feature type="domain" description="OmpR/PhoB-type" evidence="7">
    <location>
        <begin position="1"/>
        <end position="99"/>
    </location>
</feature>
<dbReference type="SMART" id="SM01043">
    <property type="entry name" value="BTAD"/>
    <property type="match status" value="1"/>
</dbReference>
<keyword evidence="5" id="KW-0804">Transcription</keyword>
<comment type="caution">
    <text evidence="8">The sequence shown here is derived from an EMBL/GenBank/DDBJ whole genome shotgun (WGS) entry which is preliminary data.</text>
</comment>
<dbReference type="Proteomes" id="UP001052739">
    <property type="component" value="Unassembled WGS sequence"/>
</dbReference>
<accession>A0ABQ3PB14</accession>
<comment type="similarity">
    <text evidence="1">Belongs to the AfsR/DnrI/RedD regulatory family.</text>
</comment>
<evidence type="ECO:0000256" key="3">
    <source>
        <dbReference type="ARBA" id="ARBA00023015"/>
    </source>
</evidence>
<evidence type="ECO:0000256" key="6">
    <source>
        <dbReference type="PROSITE-ProRule" id="PRU01091"/>
    </source>
</evidence>
<feature type="DNA-binding region" description="OmpR/PhoB-type" evidence="6">
    <location>
        <begin position="1"/>
        <end position="99"/>
    </location>
</feature>
<dbReference type="SUPFAM" id="SSF46894">
    <property type="entry name" value="C-terminal effector domain of the bipartite response regulators"/>
    <property type="match status" value="1"/>
</dbReference>
<organism evidence="8 9">
    <name type="scientific">Streptomyces hydrogenans</name>
    <dbReference type="NCBI Taxonomy" id="1873719"/>
    <lineage>
        <taxon>Bacteria</taxon>
        <taxon>Bacillati</taxon>
        <taxon>Actinomycetota</taxon>
        <taxon>Actinomycetes</taxon>
        <taxon>Kitasatosporales</taxon>
        <taxon>Streptomycetaceae</taxon>
        <taxon>Streptomyces</taxon>
    </lineage>
</organism>
<dbReference type="Gene3D" id="1.25.40.10">
    <property type="entry name" value="Tetratricopeptide repeat domain"/>
    <property type="match status" value="1"/>
</dbReference>
<keyword evidence="2" id="KW-0902">Two-component regulatory system</keyword>
<dbReference type="InterPro" id="IPR036388">
    <property type="entry name" value="WH-like_DNA-bd_sf"/>
</dbReference>
<dbReference type="SUPFAM" id="SSF48452">
    <property type="entry name" value="TPR-like"/>
    <property type="match status" value="1"/>
</dbReference>
<dbReference type="InterPro" id="IPR016032">
    <property type="entry name" value="Sig_transdc_resp-reg_C-effctor"/>
</dbReference>
<keyword evidence="3" id="KW-0805">Transcription regulation</keyword>
<dbReference type="InterPro" id="IPR001867">
    <property type="entry name" value="OmpR/PhoB-type_DNA-bd"/>
</dbReference>
<name>A0ABQ3PB14_9ACTN</name>
<evidence type="ECO:0000256" key="2">
    <source>
        <dbReference type="ARBA" id="ARBA00023012"/>
    </source>
</evidence>
<dbReference type="InterPro" id="IPR051677">
    <property type="entry name" value="AfsR-DnrI-RedD_regulator"/>
</dbReference>
<dbReference type="Pfam" id="PF03704">
    <property type="entry name" value="BTAD"/>
    <property type="match status" value="1"/>
</dbReference>
<dbReference type="PANTHER" id="PTHR35807:SF1">
    <property type="entry name" value="TRANSCRIPTIONAL REGULATOR REDD"/>
    <property type="match status" value="1"/>
</dbReference>